<dbReference type="AlphaFoldDB" id="A0A6V8K1I4"/>
<reference evidence="3 4" key="2">
    <citation type="submission" date="2020-03" db="EMBL/GenBank/DDBJ databases">
        <authorList>
            <person name="Ichikawa N."/>
            <person name="Kimura A."/>
            <person name="Kitahashi Y."/>
            <person name="Uohara A."/>
        </authorList>
    </citation>
    <scope>NUCLEOTIDE SEQUENCE [LARGE SCALE GENOMIC DNA]</scope>
    <source>
        <strain evidence="3 4">NBRC 108639</strain>
    </source>
</reference>
<sequence>MLGGLGGASATALATLGHGGAAAAAPAAEVAPVAFDLDSGNFIKELIGPFHPPRDVFANMDVTLLHRFIHYSITSWFDATAPYHPTAVGVHSRLGRRPSSEAATNRNKTIAALHANYQVVKRVEPLGRGPAFRDLLISVGLDPDDESEDPTSPVGIGNLAGKAVAAAALRDGLNQLGTVGRRYNPRPYGDYTGYRPVNTAFSLTNPSRWQPQLTTHNRRHGGGGGDLGIYTVQQFVTPQMRLIKAHTYRDPGQLKLAPPQFSDHTRARDYKRSVDEILEASAALTDVQKATAEFFDNKILGIGVSVGYAAQAHDAQLDLNDWIHVLFTSSVAIFDALIAAWHQKAKYDAVRPFSAVRHVYGSRRVTAWGGPGVGTVHDIPADQWASYLNVGDHPEYPSGSTTLCSAEAQAARRYLGDDVLQLTWPVRAGSTAVEPGLTPATDLELSYATWDEFVRTCAISRVWGGVHFRKTIERSIEFGTQFGDLAYEWVQRRINGDVD</sequence>
<dbReference type="SUPFAM" id="SSF48317">
    <property type="entry name" value="Acid phosphatase/Vanadium-dependent haloperoxidase"/>
    <property type="match status" value="1"/>
</dbReference>
<dbReference type="InterPro" id="IPR049283">
    <property type="entry name" value="DUF6851"/>
</dbReference>
<dbReference type="InterPro" id="IPR055161">
    <property type="entry name" value="NapH1-like_2nd"/>
</dbReference>
<evidence type="ECO:0000313" key="4">
    <source>
        <dbReference type="Proteomes" id="UP000482800"/>
    </source>
</evidence>
<dbReference type="PANTHER" id="PTHR34599:SF2">
    <property type="entry name" value="TRAF-TYPE DOMAIN-CONTAINING PROTEIN"/>
    <property type="match status" value="1"/>
</dbReference>
<dbReference type="EMBL" id="BLPF01000001">
    <property type="protein sequence ID" value="GFJ76148.1"/>
    <property type="molecule type" value="Genomic_DNA"/>
</dbReference>
<evidence type="ECO:0008006" key="5">
    <source>
        <dbReference type="Google" id="ProtNLM"/>
    </source>
</evidence>
<keyword evidence="4" id="KW-1185">Reference proteome</keyword>
<reference evidence="3 4" key="1">
    <citation type="submission" date="2020-03" db="EMBL/GenBank/DDBJ databases">
        <title>Whole genome shotgun sequence of Phytohabitans houttuyneae NBRC 108639.</title>
        <authorList>
            <person name="Komaki H."/>
            <person name="Tamura T."/>
        </authorList>
    </citation>
    <scope>NUCLEOTIDE SEQUENCE [LARGE SCALE GENOMIC DNA]</scope>
    <source>
        <strain evidence="3 4">NBRC 108639</strain>
    </source>
</reference>
<dbReference type="Gene3D" id="1.10.606.10">
    <property type="entry name" value="Vanadium-containing Chloroperoxidase, domain 2"/>
    <property type="match status" value="1"/>
</dbReference>
<dbReference type="RefSeq" id="WP_345510300.1">
    <property type="nucleotide sequence ID" value="NZ_BAABGO010000003.1"/>
</dbReference>
<gene>
    <name evidence="3" type="ORF">Phou_003280</name>
</gene>
<dbReference type="InterPro" id="IPR036938">
    <property type="entry name" value="PAP2/HPO_sf"/>
</dbReference>
<dbReference type="InterPro" id="IPR016119">
    <property type="entry name" value="Br/Cl_peroxidase_C"/>
</dbReference>
<evidence type="ECO:0000313" key="3">
    <source>
        <dbReference type="EMBL" id="GFJ76148.1"/>
    </source>
</evidence>
<dbReference type="InterPro" id="IPR052559">
    <property type="entry name" value="V-haloperoxidase"/>
</dbReference>
<accession>A0A6V8K1I4</accession>
<dbReference type="GO" id="GO:0004601">
    <property type="term" value="F:peroxidase activity"/>
    <property type="evidence" value="ECO:0007669"/>
    <property type="project" value="InterPro"/>
</dbReference>
<evidence type="ECO:0000259" key="2">
    <source>
        <dbReference type="Pfam" id="PF22778"/>
    </source>
</evidence>
<proteinExistence type="predicted"/>
<organism evidence="3 4">
    <name type="scientific">Phytohabitans houttuyneae</name>
    <dbReference type="NCBI Taxonomy" id="1076126"/>
    <lineage>
        <taxon>Bacteria</taxon>
        <taxon>Bacillati</taxon>
        <taxon>Actinomycetota</taxon>
        <taxon>Actinomycetes</taxon>
        <taxon>Micromonosporales</taxon>
        <taxon>Micromonosporaceae</taxon>
    </lineage>
</organism>
<evidence type="ECO:0000259" key="1">
    <source>
        <dbReference type="Pfam" id="PF21167"/>
    </source>
</evidence>
<feature type="domain" description="DUF6851" evidence="1">
    <location>
        <begin position="74"/>
        <end position="211"/>
    </location>
</feature>
<name>A0A6V8K1I4_9ACTN</name>
<protein>
    <recommendedName>
        <fullName evidence="5">Phosphatidic acid phosphatase type 2/haloperoxidase domain-containing protein</fullName>
    </recommendedName>
</protein>
<feature type="domain" description="Vanadium-dependent haloperoxidase NapH1-like second helical-bundle" evidence="2">
    <location>
        <begin position="327"/>
        <end position="498"/>
    </location>
</feature>
<dbReference type="Pfam" id="PF21167">
    <property type="entry name" value="DUF6851"/>
    <property type="match status" value="1"/>
</dbReference>
<dbReference type="Pfam" id="PF22778">
    <property type="entry name" value="VCPO_2nd"/>
    <property type="match status" value="1"/>
</dbReference>
<dbReference type="Proteomes" id="UP000482800">
    <property type="component" value="Unassembled WGS sequence"/>
</dbReference>
<comment type="caution">
    <text evidence="3">The sequence shown here is derived from an EMBL/GenBank/DDBJ whole genome shotgun (WGS) entry which is preliminary data.</text>
</comment>
<dbReference type="PANTHER" id="PTHR34599">
    <property type="entry name" value="PEROXIDASE-RELATED"/>
    <property type="match status" value="1"/>
</dbReference>